<proteinExistence type="predicted"/>
<evidence type="ECO:0000256" key="1">
    <source>
        <dbReference type="SAM" id="Phobius"/>
    </source>
</evidence>
<organism evidence="2 3">
    <name type="scientific">Kribbella deserti</name>
    <dbReference type="NCBI Taxonomy" id="1926257"/>
    <lineage>
        <taxon>Bacteria</taxon>
        <taxon>Bacillati</taxon>
        <taxon>Actinomycetota</taxon>
        <taxon>Actinomycetes</taxon>
        <taxon>Propionibacteriales</taxon>
        <taxon>Kribbellaceae</taxon>
        <taxon>Kribbella</taxon>
    </lineage>
</organism>
<comment type="caution">
    <text evidence="2">The sequence shown here is derived from an EMBL/GenBank/DDBJ whole genome shotgun (WGS) entry which is preliminary data.</text>
</comment>
<feature type="transmembrane region" description="Helical" evidence="1">
    <location>
        <begin position="17"/>
        <end position="42"/>
    </location>
</feature>
<keyword evidence="1" id="KW-0472">Membrane</keyword>
<feature type="transmembrane region" description="Helical" evidence="1">
    <location>
        <begin position="48"/>
        <end position="69"/>
    </location>
</feature>
<reference evidence="2 3" key="1">
    <citation type="submission" date="2024-09" db="EMBL/GenBank/DDBJ databases">
        <authorList>
            <person name="Sun Q."/>
            <person name="Mori K."/>
        </authorList>
    </citation>
    <scope>NUCLEOTIDE SEQUENCE [LARGE SCALE GENOMIC DNA]</scope>
    <source>
        <strain evidence="2 3">CGMCC 1.15906</strain>
    </source>
</reference>
<gene>
    <name evidence="2" type="ORF">ACFFGN_16930</name>
</gene>
<keyword evidence="1" id="KW-1133">Transmembrane helix</keyword>
<evidence type="ECO:0000313" key="2">
    <source>
        <dbReference type="EMBL" id="MFC0625765.1"/>
    </source>
</evidence>
<sequence length="124" mass="13507">MNGPEVVPRPRTITAAYVLWLLVAATLILFGGFLLVTGWLSFVDAANLTVRVMLVLLGFGVWWFATLLAAGRDVRLVLLIMGGMSCLVLLPALFAIAAIALQFVPASQRWFQLTPLDHTQGEVL</sequence>
<keyword evidence="3" id="KW-1185">Reference proteome</keyword>
<dbReference type="RefSeq" id="WP_380048508.1">
    <property type="nucleotide sequence ID" value="NZ_JBHLTC010000018.1"/>
</dbReference>
<name>A0ABV6QML6_9ACTN</name>
<dbReference type="EMBL" id="JBHLTC010000018">
    <property type="protein sequence ID" value="MFC0625765.1"/>
    <property type="molecule type" value="Genomic_DNA"/>
</dbReference>
<feature type="transmembrane region" description="Helical" evidence="1">
    <location>
        <begin position="76"/>
        <end position="104"/>
    </location>
</feature>
<accession>A0ABV6QML6</accession>
<evidence type="ECO:0000313" key="3">
    <source>
        <dbReference type="Proteomes" id="UP001589890"/>
    </source>
</evidence>
<protein>
    <submittedName>
        <fullName evidence="2">Uncharacterized protein</fullName>
    </submittedName>
</protein>
<dbReference type="Proteomes" id="UP001589890">
    <property type="component" value="Unassembled WGS sequence"/>
</dbReference>
<keyword evidence="1" id="KW-0812">Transmembrane</keyword>